<dbReference type="CDD" id="cd06260">
    <property type="entry name" value="DUF820-like"/>
    <property type="match status" value="1"/>
</dbReference>
<feature type="domain" description="Putative restriction endonuclease" evidence="2">
    <location>
        <begin position="36"/>
        <end position="166"/>
    </location>
</feature>
<dbReference type="RefSeq" id="WP_200240562.1">
    <property type="nucleotide sequence ID" value="NZ_NRRV01000057.1"/>
</dbReference>
<evidence type="ECO:0000313" key="4">
    <source>
        <dbReference type="Proteomes" id="UP000748752"/>
    </source>
</evidence>
<dbReference type="InterPro" id="IPR008538">
    <property type="entry name" value="Uma2"/>
</dbReference>
<accession>A0ABS1CLG5</accession>
<dbReference type="SUPFAM" id="SSF52980">
    <property type="entry name" value="Restriction endonuclease-like"/>
    <property type="match status" value="1"/>
</dbReference>
<dbReference type="Pfam" id="PF05685">
    <property type="entry name" value="Uma2"/>
    <property type="match status" value="1"/>
</dbReference>
<dbReference type="EMBL" id="NRRV01000057">
    <property type="protein sequence ID" value="MBK1632766.1"/>
    <property type="molecule type" value="Genomic_DNA"/>
</dbReference>
<protein>
    <recommendedName>
        <fullName evidence="2">Putative restriction endonuclease domain-containing protein</fullName>
    </recommendedName>
</protein>
<dbReference type="Gene3D" id="3.90.1570.10">
    <property type="entry name" value="tt1808, chain A"/>
    <property type="match status" value="1"/>
</dbReference>
<comment type="caution">
    <text evidence="3">The sequence shown here is derived from an EMBL/GenBank/DDBJ whole genome shotgun (WGS) entry which is preliminary data.</text>
</comment>
<dbReference type="Proteomes" id="UP000748752">
    <property type="component" value="Unassembled WGS sequence"/>
</dbReference>
<evidence type="ECO:0000256" key="1">
    <source>
        <dbReference type="SAM" id="MobiDB-lite"/>
    </source>
</evidence>
<feature type="region of interest" description="Disordered" evidence="1">
    <location>
        <begin position="243"/>
        <end position="262"/>
    </location>
</feature>
<dbReference type="InterPro" id="IPR012296">
    <property type="entry name" value="Nuclease_put_TT1808"/>
</dbReference>
<evidence type="ECO:0000259" key="2">
    <source>
        <dbReference type="Pfam" id="PF05685"/>
    </source>
</evidence>
<name>A0ABS1CLG5_9GAMM</name>
<proteinExistence type="predicted"/>
<dbReference type="InterPro" id="IPR011335">
    <property type="entry name" value="Restrct_endonuc-II-like"/>
</dbReference>
<sequence length="300" mass="34449">MPVTAEALPKDDVQPSDAELMDADGRRVSEADYWAYYYEFRGARYEWNNGRLQEKRLSDNLTFWIYNWLCALLAEFLKVHPVAQYTGLDHGFRLALPDRVVIRKPDLGVVCSDNAVQLGDLDRSYRGTFDLCIESLSDSDRATRERDEVHKRRDYAQGGVREYSILHHDPDCLSFLARAGDDDDFRSILGADGIVRSRLLAGFQFRIRDLLARTPFEALRHDPVYRGFIYPWWQQEEQARRQEAQARRQEEQARHQAEAERDATRVAAVTKLHALGLDPAKIAGALDIDQALVAAILKLR</sequence>
<reference evidence="3 4" key="1">
    <citation type="journal article" date="2020" name="Microorganisms">
        <title>Osmotic Adaptation and Compatible Solute Biosynthesis of Phototrophic Bacteria as Revealed from Genome Analyses.</title>
        <authorList>
            <person name="Imhoff J.F."/>
            <person name="Rahn T."/>
            <person name="Kunzel S."/>
            <person name="Keller A."/>
            <person name="Neulinger S.C."/>
        </authorList>
    </citation>
    <scope>NUCLEOTIDE SEQUENCE [LARGE SCALE GENOMIC DNA]</scope>
    <source>
        <strain evidence="3 4">DSM 6210</strain>
    </source>
</reference>
<keyword evidence="4" id="KW-1185">Reference proteome</keyword>
<organism evidence="3 4">
    <name type="scientific">Thiohalocapsa halophila</name>
    <dbReference type="NCBI Taxonomy" id="69359"/>
    <lineage>
        <taxon>Bacteria</taxon>
        <taxon>Pseudomonadati</taxon>
        <taxon>Pseudomonadota</taxon>
        <taxon>Gammaproteobacteria</taxon>
        <taxon>Chromatiales</taxon>
        <taxon>Chromatiaceae</taxon>
        <taxon>Thiohalocapsa</taxon>
    </lineage>
</organism>
<gene>
    <name evidence="3" type="ORF">CKO31_18845</name>
</gene>
<evidence type="ECO:0000313" key="3">
    <source>
        <dbReference type="EMBL" id="MBK1632766.1"/>
    </source>
</evidence>